<keyword evidence="1" id="KW-1133">Transmembrane helix</keyword>
<dbReference type="PANTHER" id="PTHR35519:SF2">
    <property type="entry name" value="PH DOMAIN PROTEIN"/>
    <property type="match status" value="1"/>
</dbReference>
<dbReference type="RefSeq" id="XP_056786588.1">
    <property type="nucleotide sequence ID" value="XM_056938206.1"/>
</dbReference>
<dbReference type="EMBL" id="JAPWDQ010000013">
    <property type="protein sequence ID" value="KAJ5472128.1"/>
    <property type="molecule type" value="Genomic_DNA"/>
</dbReference>
<protein>
    <recommendedName>
        <fullName evidence="5">DUF4112 domain-containing protein</fullName>
    </recommendedName>
</protein>
<dbReference type="PANTHER" id="PTHR35519">
    <property type="entry name" value="MEMBRANE PROTEINS"/>
    <property type="match status" value="1"/>
</dbReference>
<evidence type="ECO:0000313" key="3">
    <source>
        <dbReference type="EMBL" id="KAJ5472128.1"/>
    </source>
</evidence>
<dbReference type="Proteomes" id="UP001148312">
    <property type="component" value="Unassembled WGS sequence"/>
</dbReference>
<keyword evidence="1" id="KW-0472">Membrane</keyword>
<comment type="caution">
    <text evidence="2">The sequence shown here is derived from an EMBL/GenBank/DDBJ whole genome shotgun (WGS) entry which is preliminary data.</text>
</comment>
<evidence type="ECO:0000256" key="1">
    <source>
        <dbReference type="SAM" id="Phobius"/>
    </source>
</evidence>
<gene>
    <name evidence="2" type="ORF">N7539_008611</name>
    <name evidence="3" type="ORF">N7539_008697</name>
</gene>
<evidence type="ECO:0000313" key="4">
    <source>
        <dbReference type="Proteomes" id="UP001148312"/>
    </source>
</evidence>
<evidence type="ECO:0008006" key="5">
    <source>
        <dbReference type="Google" id="ProtNLM"/>
    </source>
</evidence>
<keyword evidence="4" id="KW-1185">Reference proteome</keyword>
<reference evidence="2" key="1">
    <citation type="submission" date="2022-12" db="EMBL/GenBank/DDBJ databases">
        <authorList>
            <person name="Petersen C."/>
        </authorList>
    </citation>
    <scope>NUCLEOTIDE SEQUENCE</scope>
    <source>
        <strain evidence="2">IBT 30728</strain>
    </source>
</reference>
<sequence>MTKRTGTTHMNLDCLTKRDTETLQYVQRRAYQLDFALFNVCGIHFGWGSVIGIIPIIGDTADAILALLLVWKCGDIDEGLPRARRMKMVMNVIFDFTVGLIPLIGDLGDAAFKCNARNVASLEQYLCERISDRQERFHLDSC</sequence>
<dbReference type="AlphaFoldDB" id="A0A9X0BM79"/>
<reference evidence="2" key="2">
    <citation type="journal article" date="2023" name="IMA Fungus">
        <title>Comparative genomic study of the Penicillium genus elucidates a diverse pangenome and 15 lateral gene transfer events.</title>
        <authorList>
            <person name="Petersen C."/>
            <person name="Sorensen T."/>
            <person name="Nielsen M.R."/>
            <person name="Sondergaard T.E."/>
            <person name="Sorensen J.L."/>
            <person name="Fitzpatrick D.A."/>
            <person name="Frisvad J.C."/>
            <person name="Nielsen K.L."/>
        </authorList>
    </citation>
    <scope>NUCLEOTIDE SEQUENCE</scope>
    <source>
        <strain evidence="2">IBT 30728</strain>
    </source>
</reference>
<accession>A0A9X0BM79</accession>
<dbReference type="InterPro" id="IPR025187">
    <property type="entry name" value="DUF4112"/>
</dbReference>
<proteinExistence type="predicted"/>
<dbReference type="Pfam" id="PF13430">
    <property type="entry name" value="DUF4112"/>
    <property type="match status" value="1"/>
</dbReference>
<evidence type="ECO:0000313" key="2">
    <source>
        <dbReference type="EMBL" id="KAJ5472042.1"/>
    </source>
</evidence>
<dbReference type="EMBL" id="JAPWDQ010000013">
    <property type="protein sequence ID" value="KAJ5472042.1"/>
    <property type="molecule type" value="Genomic_DNA"/>
</dbReference>
<feature type="transmembrane region" description="Helical" evidence="1">
    <location>
        <begin position="35"/>
        <end position="57"/>
    </location>
</feature>
<name>A0A9X0BM79_9EURO</name>
<organism evidence="2 4">
    <name type="scientific">Penicillium diatomitis</name>
    <dbReference type="NCBI Taxonomy" id="2819901"/>
    <lineage>
        <taxon>Eukaryota</taxon>
        <taxon>Fungi</taxon>
        <taxon>Dikarya</taxon>
        <taxon>Ascomycota</taxon>
        <taxon>Pezizomycotina</taxon>
        <taxon>Eurotiomycetes</taxon>
        <taxon>Eurotiomycetidae</taxon>
        <taxon>Eurotiales</taxon>
        <taxon>Aspergillaceae</taxon>
        <taxon>Penicillium</taxon>
    </lineage>
</organism>
<keyword evidence="1" id="KW-0812">Transmembrane</keyword>
<dbReference type="GeneID" id="81628456"/>